<keyword evidence="11" id="KW-0732">Signal</keyword>
<feature type="site" description="Transition state stabilizer" evidence="9">
    <location>
        <position position="430"/>
    </location>
</feature>
<evidence type="ECO:0000259" key="12">
    <source>
        <dbReference type="Pfam" id="PF01433"/>
    </source>
</evidence>
<evidence type="ECO:0000256" key="4">
    <source>
        <dbReference type="ARBA" id="ARBA00022801"/>
    </source>
</evidence>
<reference evidence="14" key="2">
    <citation type="submission" date="2020-09" db="EMBL/GenBank/DDBJ databases">
        <authorList>
            <person name="Kikuchi T."/>
        </authorList>
    </citation>
    <scope>NUCLEOTIDE SEQUENCE</scope>
    <source>
        <strain evidence="14">Ka4C1</strain>
    </source>
</reference>
<feature type="binding site" evidence="8">
    <location>
        <position position="356"/>
    </location>
    <ligand>
        <name>Zn(2+)</name>
        <dbReference type="ChEBI" id="CHEBI:29105"/>
        <note>catalytic</note>
    </ligand>
</feature>
<evidence type="ECO:0000256" key="11">
    <source>
        <dbReference type="SAM" id="SignalP"/>
    </source>
</evidence>
<dbReference type="eggNOG" id="KOG1046">
    <property type="taxonomic scope" value="Eukaryota"/>
</dbReference>
<keyword evidence="3 8" id="KW-0479">Metal-binding</keyword>
<dbReference type="OrthoDB" id="5868348at2759"/>
<dbReference type="GO" id="GO:0005615">
    <property type="term" value="C:extracellular space"/>
    <property type="evidence" value="ECO:0007669"/>
    <property type="project" value="TreeGrafter"/>
</dbReference>
<keyword evidence="2 10" id="KW-0645">Protease</keyword>
<evidence type="ECO:0000256" key="1">
    <source>
        <dbReference type="ARBA" id="ARBA00010136"/>
    </source>
</evidence>
<dbReference type="Pfam" id="PF17900">
    <property type="entry name" value="Peptidase_M1_N"/>
    <property type="match status" value="1"/>
</dbReference>
<dbReference type="InterPro" id="IPR050344">
    <property type="entry name" value="Peptidase_M1_aminopeptidases"/>
</dbReference>
<dbReference type="WBParaSite" id="BXY_0923300.1">
    <property type="protein sequence ID" value="BXY_0923300.1"/>
    <property type="gene ID" value="BXY_0923300"/>
</dbReference>
<dbReference type="EMBL" id="CAJFCV020000001">
    <property type="protein sequence ID" value="CAG9080417.1"/>
    <property type="molecule type" value="Genomic_DNA"/>
</dbReference>
<dbReference type="EC" id="3.4.11.-" evidence="10"/>
<feature type="domain" description="Peptidase M1 membrane alanine aminopeptidase" evidence="12">
    <location>
        <begin position="288"/>
        <end position="482"/>
    </location>
</feature>
<dbReference type="GO" id="GO:0043171">
    <property type="term" value="P:peptide catabolic process"/>
    <property type="evidence" value="ECO:0007669"/>
    <property type="project" value="TreeGrafter"/>
</dbReference>
<dbReference type="GO" id="GO:0070006">
    <property type="term" value="F:metalloaminopeptidase activity"/>
    <property type="evidence" value="ECO:0007669"/>
    <property type="project" value="TreeGrafter"/>
</dbReference>
<feature type="domain" description="Aminopeptidase N-like N-terminal" evidence="13">
    <location>
        <begin position="62"/>
        <end position="247"/>
    </location>
</feature>
<feature type="signal peptide" evidence="11">
    <location>
        <begin position="1"/>
        <end position="15"/>
    </location>
</feature>
<reference evidence="17" key="1">
    <citation type="submission" date="2016-11" db="UniProtKB">
        <authorList>
            <consortium name="WormBaseParasite"/>
        </authorList>
    </citation>
    <scope>IDENTIFICATION</scope>
</reference>
<dbReference type="GO" id="GO:0016020">
    <property type="term" value="C:membrane"/>
    <property type="evidence" value="ECO:0007669"/>
    <property type="project" value="TreeGrafter"/>
</dbReference>
<dbReference type="Proteomes" id="UP000095284">
    <property type="component" value="Unplaced"/>
</dbReference>
<evidence type="ECO:0000313" key="16">
    <source>
        <dbReference type="Proteomes" id="UP000659654"/>
    </source>
</evidence>
<dbReference type="InterPro" id="IPR045357">
    <property type="entry name" value="Aminopeptidase_N-like_N"/>
</dbReference>
<sequence length="759" mass="86362">MRLLLTALLTGLVFCFDGEELLLEKINEDPLNAFSVETFPRPRLGLNLHTGDRLPREVTVHSYDILLELFFNFKGFDYNKALRNTFNGQVSIVFSVLNNTNQVELASAVKLQTSKLSEGRRAIKIEKLEPTSAQHLIVHSAEKLVPGKNYTLAFKYDSKMSGAYRGGVYYYEYADTSLVASIFETTYAREAFPCFDDPWFKSSFTLSLIHPKGAKAYGNEEIAEQRYFDEQRVLTRFKPTVQVSSYLIAFAVGDFVESNFTSKSGVLNRAIAVRAFDGFTQDSALVGAQCVDAMESLVKFNYPLKKLDHLDTVVFAAGGMENFGLIIYGGYVPNRIGQTAAEEVGRKRVICHETAHQWFGDVVTADRWGWEFLHESFATYFEIHALGQVEKFSYLSESALAQTVQSAISYYSYASHPIVDNVSHFDGITYNVGGGLLNSIRHVLTDEVFYEGLKIYQHENAFKNAGLDTLLQSFVKARKSDILCGDLTFTEHAKDYFLRTGVPTVDVLKKDGRFQITQTSSKPYKWNVPVFVLDLDTDKEHVIWLLKDGKTCSPDNFELKDDGNYVFNNDAKAFATFRIHNDIHFNAVAHDKFPHLSLHNHYYIMQSVSRVKQGEQLAEIVYNAAKKTKGNVHYSLLRYLPYNSKYYKDILTIISDNFDYEPTGKNRVIGGYFLDNAVRAGIPSAVKKTTELFEQFKEDCAPERELVDCPQLVPEFRQAVYRQGVTTAEGRAFIDKYRQRLTSHKWHARMRSEIDRANF</sequence>
<dbReference type="InterPro" id="IPR042097">
    <property type="entry name" value="Aminopeptidase_N-like_N_sf"/>
</dbReference>
<evidence type="ECO:0000256" key="2">
    <source>
        <dbReference type="ARBA" id="ARBA00022670"/>
    </source>
</evidence>
<dbReference type="GO" id="GO:0006508">
    <property type="term" value="P:proteolysis"/>
    <property type="evidence" value="ECO:0007669"/>
    <property type="project" value="UniProtKB-KW"/>
</dbReference>
<dbReference type="GO" id="GO:0005737">
    <property type="term" value="C:cytoplasm"/>
    <property type="evidence" value="ECO:0007669"/>
    <property type="project" value="TreeGrafter"/>
</dbReference>
<proteinExistence type="inferred from homology"/>
<dbReference type="SUPFAM" id="SSF55486">
    <property type="entry name" value="Metalloproteases ('zincins'), catalytic domain"/>
    <property type="match status" value="1"/>
</dbReference>
<dbReference type="EMBL" id="CAJFDI010000001">
    <property type="protein sequence ID" value="CAD5208149.1"/>
    <property type="molecule type" value="Genomic_DNA"/>
</dbReference>
<dbReference type="Gene3D" id="1.10.390.10">
    <property type="entry name" value="Neutral Protease Domain 2"/>
    <property type="match status" value="1"/>
</dbReference>
<evidence type="ECO:0000256" key="7">
    <source>
        <dbReference type="PIRSR" id="PIRSR634016-1"/>
    </source>
</evidence>
<dbReference type="Gene3D" id="2.60.40.1730">
    <property type="entry name" value="tricorn interacting facor f3 domain"/>
    <property type="match status" value="1"/>
</dbReference>
<evidence type="ECO:0000256" key="9">
    <source>
        <dbReference type="PIRSR" id="PIRSR634016-4"/>
    </source>
</evidence>
<evidence type="ECO:0000256" key="5">
    <source>
        <dbReference type="ARBA" id="ARBA00022833"/>
    </source>
</evidence>
<dbReference type="Pfam" id="PF01433">
    <property type="entry name" value="Peptidase_M1"/>
    <property type="match status" value="1"/>
</dbReference>
<feature type="chain" id="PRO_5035399746" description="Aminopeptidase" evidence="11">
    <location>
        <begin position="16"/>
        <end position="759"/>
    </location>
</feature>
<evidence type="ECO:0000313" key="14">
    <source>
        <dbReference type="EMBL" id="CAD5208149.1"/>
    </source>
</evidence>
<dbReference type="CDD" id="cd09601">
    <property type="entry name" value="M1_APN-Q_like"/>
    <property type="match status" value="1"/>
</dbReference>
<evidence type="ECO:0000256" key="6">
    <source>
        <dbReference type="ARBA" id="ARBA00023049"/>
    </source>
</evidence>
<feature type="binding site" evidence="8">
    <location>
        <position position="375"/>
    </location>
    <ligand>
        <name>Zn(2+)</name>
        <dbReference type="ChEBI" id="CHEBI:29105"/>
        <note>catalytic</note>
    </ligand>
</feature>
<evidence type="ECO:0000256" key="8">
    <source>
        <dbReference type="PIRSR" id="PIRSR634016-3"/>
    </source>
</evidence>
<dbReference type="PANTHER" id="PTHR11533:SF293">
    <property type="entry name" value="AMINOPEPTIDASE-2-RELATED"/>
    <property type="match status" value="1"/>
</dbReference>
<dbReference type="InterPro" id="IPR001930">
    <property type="entry name" value="Peptidase_M1"/>
</dbReference>
<gene>
    <name evidence="14" type="ORF">BXYJ_LOCUS385</name>
</gene>
<feature type="active site" description="Proton acceptor" evidence="7">
    <location>
        <position position="353"/>
    </location>
</feature>
<keyword evidence="10" id="KW-0031">Aminopeptidase</keyword>
<dbReference type="Proteomes" id="UP000659654">
    <property type="component" value="Unassembled WGS sequence"/>
</dbReference>
<evidence type="ECO:0000256" key="10">
    <source>
        <dbReference type="RuleBase" id="RU364040"/>
    </source>
</evidence>
<comment type="similarity">
    <text evidence="1 10">Belongs to the peptidase M1 family.</text>
</comment>
<dbReference type="InterPro" id="IPR014782">
    <property type="entry name" value="Peptidase_M1_dom"/>
</dbReference>
<evidence type="ECO:0000256" key="3">
    <source>
        <dbReference type="ARBA" id="ARBA00022723"/>
    </source>
</evidence>
<dbReference type="GO" id="GO:0008270">
    <property type="term" value="F:zinc ion binding"/>
    <property type="evidence" value="ECO:0007669"/>
    <property type="project" value="UniProtKB-UniRule"/>
</dbReference>
<evidence type="ECO:0000259" key="13">
    <source>
        <dbReference type="Pfam" id="PF17900"/>
    </source>
</evidence>
<evidence type="ECO:0000313" key="15">
    <source>
        <dbReference type="Proteomes" id="UP000095284"/>
    </source>
</evidence>
<dbReference type="SMR" id="A0A1I7S890"/>
<dbReference type="SUPFAM" id="SSF63737">
    <property type="entry name" value="Leukotriene A4 hydrolase N-terminal domain"/>
    <property type="match status" value="1"/>
</dbReference>
<feature type="binding site" evidence="8">
    <location>
        <position position="352"/>
    </location>
    <ligand>
        <name>Zn(2+)</name>
        <dbReference type="ChEBI" id="CHEBI:29105"/>
        <note>catalytic</note>
    </ligand>
</feature>
<dbReference type="Proteomes" id="UP000582659">
    <property type="component" value="Unassembled WGS sequence"/>
</dbReference>
<dbReference type="GO" id="GO:0042277">
    <property type="term" value="F:peptide binding"/>
    <property type="evidence" value="ECO:0007669"/>
    <property type="project" value="TreeGrafter"/>
</dbReference>
<accession>A0A1I7S890</accession>
<name>A0A1I7S890_BURXY</name>
<keyword evidence="4 10" id="KW-0378">Hydrolase</keyword>
<keyword evidence="6 10" id="KW-0482">Metalloprotease</keyword>
<dbReference type="InterPro" id="IPR027268">
    <property type="entry name" value="Peptidase_M4/M1_CTD_sf"/>
</dbReference>
<protein>
    <recommendedName>
        <fullName evidence="10">Aminopeptidase</fullName>
        <ecNumber evidence="10">3.4.11.-</ecNumber>
    </recommendedName>
</protein>
<keyword evidence="5 8" id="KW-0862">Zinc</keyword>
<keyword evidence="16" id="KW-1185">Reference proteome</keyword>
<dbReference type="InterPro" id="IPR034016">
    <property type="entry name" value="M1_APN-typ"/>
</dbReference>
<dbReference type="AlphaFoldDB" id="A0A1I7S890"/>
<dbReference type="PRINTS" id="PR00756">
    <property type="entry name" value="ALADIPTASE"/>
</dbReference>
<comment type="cofactor">
    <cofactor evidence="8 10">
        <name>Zn(2+)</name>
        <dbReference type="ChEBI" id="CHEBI:29105"/>
    </cofactor>
    <text evidence="8 10">Binds 1 zinc ion per subunit.</text>
</comment>
<dbReference type="PANTHER" id="PTHR11533">
    <property type="entry name" value="PROTEASE M1 ZINC METALLOPROTEASE"/>
    <property type="match status" value="1"/>
</dbReference>
<organism evidence="15 17">
    <name type="scientific">Bursaphelenchus xylophilus</name>
    <name type="common">Pinewood nematode worm</name>
    <name type="synonym">Aphelenchoides xylophilus</name>
    <dbReference type="NCBI Taxonomy" id="6326"/>
    <lineage>
        <taxon>Eukaryota</taxon>
        <taxon>Metazoa</taxon>
        <taxon>Ecdysozoa</taxon>
        <taxon>Nematoda</taxon>
        <taxon>Chromadorea</taxon>
        <taxon>Rhabditida</taxon>
        <taxon>Tylenchina</taxon>
        <taxon>Tylenchomorpha</taxon>
        <taxon>Aphelenchoidea</taxon>
        <taxon>Aphelenchoididae</taxon>
        <taxon>Bursaphelenchus</taxon>
    </lineage>
</organism>
<evidence type="ECO:0000313" key="17">
    <source>
        <dbReference type="WBParaSite" id="BXY_0923300.1"/>
    </source>
</evidence>